<evidence type="ECO:0000313" key="11">
    <source>
        <dbReference type="Proteomes" id="UP001575181"/>
    </source>
</evidence>
<comment type="caution">
    <text evidence="10">The sequence shown here is derived from an EMBL/GenBank/DDBJ whole genome shotgun (WGS) entry which is preliminary data.</text>
</comment>
<keyword evidence="2 8" id="KW-1277">Toxin-antitoxin system</keyword>
<evidence type="ECO:0000256" key="5">
    <source>
        <dbReference type="ARBA" id="ARBA00022801"/>
    </source>
</evidence>
<dbReference type="SUPFAM" id="SSF88723">
    <property type="entry name" value="PIN domain-like"/>
    <property type="match status" value="1"/>
</dbReference>
<feature type="domain" description="PIN" evidence="9">
    <location>
        <begin position="4"/>
        <end position="106"/>
    </location>
</feature>
<evidence type="ECO:0000256" key="4">
    <source>
        <dbReference type="ARBA" id="ARBA00022723"/>
    </source>
</evidence>
<dbReference type="InterPro" id="IPR050556">
    <property type="entry name" value="Type_II_TA_system_RNase"/>
</dbReference>
<evidence type="ECO:0000256" key="7">
    <source>
        <dbReference type="ARBA" id="ARBA00038093"/>
    </source>
</evidence>
<dbReference type="EMBL" id="JBGUAW010000004">
    <property type="protein sequence ID" value="MFA9460455.1"/>
    <property type="molecule type" value="Genomic_DNA"/>
</dbReference>
<dbReference type="PANTHER" id="PTHR33653:SF1">
    <property type="entry name" value="RIBONUCLEASE VAPC2"/>
    <property type="match status" value="1"/>
</dbReference>
<dbReference type="PANTHER" id="PTHR33653">
    <property type="entry name" value="RIBONUCLEASE VAPC2"/>
    <property type="match status" value="1"/>
</dbReference>
<keyword evidence="11" id="KW-1185">Reference proteome</keyword>
<dbReference type="EC" id="3.1.-.-" evidence="8"/>
<comment type="similarity">
    <text evidence="7 8">Belongs to the PINc/VapC protein family.</text>
</comment>
<organism evidence="10 11">
    <name type="scientific">Thiohalorhabdus methylotrophus</name>
    <dbReference type="NCBI Taxonomy" id="3242694"/>
    <lineage>
        <taxon>Bacteria</taxon>
        <taxon>Pseudomonadati</taxon>
        <taxon>Pseudomonadota</taxon>
        <taxon>Gammaproteobacteria</taxon>
        <taxon>Thiohalorhabdales</taxon>
        <taxon>Thiohalorhabdaceae</taxon>
        <taxon>Thiohalorhabdus</taxon>
    </lineage>
</organism>
<keyword evidence="8" id="KW-0800">Toxin</keyword>
<evidence type="ECO:0000313" key="10">
    <source>
        <dbReference type="EMBL" id="MFA9460455.1"/>
    </source>
</evidence>
<evidence type="ECO:0000256" key="3">
    <source>
        <dbReference type="ARBA" id="ARBA00022722"/>
    </source>
</evidence>
<feature type="binding site" evidence="8">
    <location>
        <position position="6"/>
    </location>
    <ligand>
        <name>Mg(2+)</name>
        <dbReference type="ChEBI" id="CHEBI:18420"/>
    </ligand>
</feature>
<evidence type="ECO:0000256" key="6">
    <source>
        <dbReference type="ARBA" id="ARBA00022842"/>
    </source>
</evidence>
<dbReference type="CDD" id="cd18737">
    <property type="entry name" value="PIN_VapC4-5_FitB-like"/>
    <property type="match status" value="1"/>
</dbReference>
<dbReference type="Gene3D" id="3.40.50.1010">
    <property type="entry name" value="5'-nuclease"/>
    <property type="match status" value="1"/>
</dbReference>
<gene>
    <name evidence="8" type="primary">vapC</name>
    <name evidence="10" type="ORF">ACERLL_06385</name>
</gene>
<keyword evidence="5 8" id="KW-0378">Hydrolase</keyword>
<evidence type="ECO:0000256" key="8">
    <source>
        <dbReference type="HAMAP-Rule" id="MF_00265"/>
    </source>
</evidence>
<dbReference type="InterPro" id="IPR022907">
    <property type="entry name" value="VapC_family"/>
</dbReference>
<dbReference type="RefSeq" id="WP_373655240.1">
    <property type="nucleotide sequence ID" value="NZ_JBGUAW010000004.1"/>
</dbReference>
<dbReference type="InterPro" id="IPR002716">
    <property type="entry name" value="PIN_dom"/>
</dbReference>
<feature type="binding site" evidence="8">
    <location>
        <position position="86"/>
    </location>
    <ligand>
        <name>Mg(2+)</name>
        <dbReference type="ChEBI" id="CHEBI:18420"/>
    </ligand>
</feature>
<dbReference type="HAMAP" id="MF_00265">
    <property type="entry name" value="VapC_Nob1"/>
    <property type="match status" value="1"/>
</dbReference>
<keyword evidence="4 8" id="KW-0479">Metal-binding</keyword>
<dbReference type="Proteomes" id="UP001575181">
    <property type="component" value="Unassembled WGS sequence"/>
</dbReference>
<proteinExistence type="inferred from homology"/>
<dbReference type="InterPro" id="IPR029060">
    <property type="entry name" value="PIN-like_dom_sf"/>
</dbReference>
<keyword evidence="6 8" id="KW-0460">Magnesium</keyword>
<protein>
    <recommendedName>
        <fullName evidence="8">Ribonuclease VapC</fullName>
        <shortName evidence="8">RNase VapC</shortName>
        <ecNumber evidence="8">3.1.-.-</ecNumber>
    </recommendedName>
    <alternativeName>
        <fullName evidence="8">Toxin VapC</fullName>
    </alternativeName>
</protein>
<reference evidence="10 11" key="1">
    <citation type="submission" date="2024-08" db="EMBL/GenBank/DDBJ databases">
        <title>Whole-genome sequencing of halo(alkali)philic microorganisms from hypersaline lakes.</title>
        <authorList>
            <person name="Sorokin D.Y."/>
            <person name="Merkel A.Y."/>
            <person name="Messina E."/>
            <person name="Yakimov M."/>
        </authorList>
    </citation>
    <scope>NUCLEOTIDE SEQUENCE [LARGE SCALE GENOMIC DNA]</scope>
    <source>
        <strain evidence="10 11">Cl-TMA</strain>
    </source>
</reference>
<evidence type="ECO:0000256" key="2">
    <source>
        <dbReference type="ARBA" id="ARBA00022649"/>
    </source>
</evidence>
<comment type="cofactor">
    <cofactor evidence="1 8">
        <name>Mg(2+)</name>
        <dbReference type="ChEBI" id="CHEBI:18420"/>
    </cofactor>
</comment>
<dbReference type="Pfam" id="PF01850">
    <property type="entry name" value="PIN"/>
    <property type="match status" value="1"/>
</dbReference>
<name>A0ABV4TV62_9GAMM</name>
<sequence length="121" mass="13673">MNAVFDTNILVDYLNGVHQAAEELQHYSQRLISQITWMEVMVGCRTVEEENIVRGFLETFDVIPLEAKVAESAVMLRRGNRLKLPDAVILATAECRQALLVTRDSKDFPVDGPGIRIPYQL</sequence>
<evidence type="ECO:0000259" key="9">
    <source>
        <dbReference type="Pfam" id="PF01850"/>
    </source>
</evidence>
<accession>A0ABV4TV62</accession>
<comment type="function">
    <text evidence="8">Toxic component of a toxin-antitoxin (TA) system. An RNase.</text>
</comment>
<keyword evidence="3 8" id="KW-0540">Nuclease</keyword>
<evidence type="ECO:0000256" key="1">
    <source>
        <dbReference type="ARBA" id="ARBA00001946"/>
    </source>
</evidence>